<organism evidence="6 7">
    <name type="scientific">Chelatococcus asaccharovorans</name>
    <dbReference type="NCBI Taxonomy" id="28210"/>
    <lineage>
        <taxon>Bacteria</taxon>
        <taxon>Pseudomonadati</taxon>
        <taxon>Pseudomonadota</taxon>
        <taxon>Alphaproteobacteria</taxon>
        <taxon>Hyphomicrobiales</taxon>
        <taxon>Chelatococcaceae</taxon>
        <taxon>Chelatococcus</taxon>
    </lineage>
</organism>
<comment type="similarity">
    <text evidence="1">Belongs to the ABC transporter superfamily.</text>
</comment>
<protein>
    <submittedName>
        <fullName evidence="6">Biotin transport system ATP-binding protein</fullName>
    </submittedName>
</protein>
<keyword evidence="4 6" id="KW-0067">ATP-binding</keyword>
<dbReference type="InterPro" id="IPR027417">
    <property type="entry name" value="P-loop_NTPase"/>
</dbReference>
<keyword evidence="7" id="KW-1185">Reference proteome</keyword>
<dbReference type="GO" id="GO:0016887">
    <property type="term" value="F:ATP hydrolysis activity"/>
    <property type="evidence" value="ECO:0007669"/>
    <property type="project" value="InterPro"/>
</dbReference>
<feature type="domain" description="ABC transporter" evidence="5">
    <location>
        <begin position="10"/>
        <end position="236"/>
    </location>
</feature>
<dbReference type="InterPro" id="IPR050095">
    <property type="entry name" value="ECF_ABC_transporter_ATP-bd"/>
</dbReference>
<evidence type="ECO:0000256" key="4">
    <source>
        <dbReference type="ARBA" id="ARBA00022840"/>
    </source>
</evidence>
<dbReference type="InterPro" id="IPR017871">
    <property type="entry name" value="ABC_transporter-like_CS"/>
</dbReference>
<dbReference type="InterPro" id="IPR015856">
    <property type="entry name" value="ABC_transpr_CbiO/EcfA_su"/>
</dbReference>
<dbReference type="PANTHER" id="PTHR43553:SF24">
    <property type="entry name" value="ENERGY-COUPLING FACTOR TRANSPORTER ATP-BINDING PROTEIN ECFA1"/>
    <property type="match status" value="1"/>
</dbReference>
<dbReference type="GO" id="GO:0042626">
    <property type="term" value="F:ATPase-coupled transmembrane transporter activity"/>
    <property type="evidence" value="ECO:0007669"/>
    <property type="project" value="TreeGrafter"/>
</dbReference>
<dbReference type="Gene3D" id="3.40.50.300">
    <property type="entry name" value="P-loop containing nucleotide triphosphate hydrolases"/>
    <property type="match status" value="1"/>
</dbReference>
<evidence type="ECO:0000259" key="5">
    <source>
        <dbReference type="PROSITE" id="PS50893"/>
    </source>
</evidence>
<keyword evidence="2" id="KW-0813">Transport</keyword>
<dbReference type="PROSITE" id="PS50893">
    <property type="entry name" value="ABC_TRANSPORTER_2"/>
    <property type="match status" value="1"/>
</dbReference>
<dbReference type="Pfam" id="PF00005">
    <property type="entry name" value="ABC_tran"/>
    <property type="match status" value="1"/>
</dbReference>
<evidence type="ECO:0000256" key="1">
    <source>
        <dbReference type="ARBA" id="ARBA00005417"/>
    </source>
</evidence>
<dbReference type="PROSITE" id="PS00211">
    <property type="entry name" value="ABC_TRANSPORTER_1"/>
    <property type="match status" value="1"/>
</dbReference>
<accession>A0A2V3UHW7</accession>
<name>A0A2V3UHW7_9HYPH</name>
<dbReference type="AlphaFoldDB" id="A0A2V3UHW7"/>
<dbReference type="Proteomes" id="UP000248021">
    <property type="component" value="Unassembled WGS sequence"/>
</dbReference>
<dbReference type="PANTHER" id="PTHR43553">
    <property type="entry name" value="HEAVY METAL TRANSPORTER"/>
    <property type="match status" value="1"/>
</dbReference>
<reference evidence="6 7" key="1">
    <citation type="submission" date="2018-05" db="EMBL/GenBank/DDBJ databases">
        <title>Genomic Encyclopedia of Type Strains, Phase IV (KMG-IV): sequencing the most valuable type-strain genomes for metagenomic binning, comparative biology and taxonomic classification.</title>
        <authorList>
            <person name="Goeker M."/>
        </authorList>
    </citation>
    <scope>NUCLEOTIDE SEQUENCE [LARGE SCALE GENOMIC DNA]</scope>
    <source>
        <strain evidence="6 7">DSM 6462</strain>
    </source>
</reference>
<sequence length="238" mass="26164">MIETSRLHLIRFDRVRLARGGHRLFDGLDLTVSERRVGLIGDNGSGKSSLLRLINGLILPDSGDVWVGARDTRRHRKELPGEIGFVFQNPDHQIIFPTVGEEVAFGFANRGLKGRAAEAEAARFLAAHGCASWEGRAVHELSGGERQRVAIISVLAASPSLLLLDEPFASLDLPMRMAFRRLIAELPLQVVMASHDLELLADCDRIIWLDRGRVVAEGPPGRILPAYREAATLRVLAS</sequence>
<dbReference type="EMBL" id="QJJK01000001">
    <property type="protein sequence ID" value="PXW64962.1"/>
    <property type="molecule type" value="Genomic_DNA"/>
</dbReference>
<dbReference type="CDD" id="cd03225">
    <property type="entry name" value="ABC_cobalt_CbiO_domain1"/>
    <property type="match status" value="1"/>
</dbReference>
<dbReference type="GO" id="GO:0005524">
    <property type="term" value="F:ATP binding"/>
    <property type="evidence" value="ECO:0007669"/>
    <property type="project" value="UniProtKB-KW"/>
</dbReference>
<evidence type="ECO:0000313" key="6">
    <source>
        <dbReference type="EMBL" id="PXW64962.1"/>
    </source>
</evidence>
<proteinExistence type="inferred from homology"/>
<keyword evidence="3" id="KW-0547">Nucleotide-binding</keyword>
<evidence type="ECO:0000256" key="2">
    <source>
        <dbReference type="ARBA" id="ARBA00022448"/>
    </source>
</evidence>
<dbReference type="InterPro" id="IPR003439">
    <property type="entry name" value="ABC_transporter-like_ATP-bd"/>
</dbReference>
<dbReference type="InterPro" id="IPR003593">
    <property type="entry name" value="AAA+_ATPase"/>
</dbReference>
<dbReference type="GO" id="GO:0043190">
    <property type="term" value="C:ATP-binding cassette (ABC) transporter complex"/>
    <property type="evidence" value="ECO:0007669"/>
    <property type="project" value="TreeGrafter"/>
</dbReference>
<comment type="caution">
    <text evidence="6">The sequence shown here is derived from an EMBL/GenBank/DDBJ whole genome shotgun (WGS) entry which is preliminary data.</text>
</comment>
<dbReference type="OrthoDB" id="9782163at2"/>
<dbReference type="SUPFAM" id="SSF52540">
    <property type="entry name" value="P-loop containing nucleoside triphosphate hydrolases"/>
    <property type="match status" value="1"/>
</dbReference>
<gene>
    <name evidence="6" type="ORF">C7450_101722</name>
</gene>
<evidence type="ECO:0000256" key="3">
    <source>
        <dbReference type="ARBA" id="ARBA00022741"/>
    </source>
</evidence>
<dbReference type="SMART" id="SM00382">
    <property type="entry name" value="AAA"/>
    <property type="match status" value="1"/>
</dbReference>
<evidence type="ECO:0000313" key="7">
    <source>
        <dbReference type="Proteomes" id="UP000248021"/>
    </source>
</evidence>